<reference evidence="1 2" key="1">
    <citation type="journal article" date="2021" name="BMC Biol.">
        <title>Horizontally acquired antibacterial genes associated with adaptive radiation of ladybird beetles.</title>
        <authorList>
            <person name="Li H.S."/>
            <person name="Tang X.F."/>
            <person name="Huang Y.H."/>
            <person name="Xu Z.Y."/>
            <person name="Chen M.L."/>
            <person name="Du X.Y."/>
            <person name="Qiu B.Y."/>
            <person name="Chen P.T."/>
            <person name="Zhang W."/>
            <person name="Slipinski A."/>
            <person name="Escalona H.E."/>
            <person name="Waterhouse R.M."/>
            <person name="Zwick A."/>
            <person name="Pang H."/>
        </authorList>
    </citation>
    <scope>NUCLEOTIDE SEQUENCE [LARGE SCALE GENOMIC DNA]</scope>
    <source>
        <strain evidence="1">SYSU2018</strain>
    </source>
</reference>
<protein>
    <recommendedName>
        <fullName evidence="3">Gag protein</fullName>
    </recommendedName>
</protein>
<proteinExistence type="predicted"/>
<dbReference type="Proteomes" id="UP001516400">
    <property type="component" value="Unassembled WGS sequence"/>
</dbReference>
<evidence type="ECO:0000313" key="2">
    <source>
        <dbReference type="Proteomes" id="UP001516400"/>
    </source>
</evidence>
<dbReference type="EMBL" id="JABFTP020000122">
    <property type="protein sequence ID" value="KAL3278549.1"/>
    <property type="molecule type" value="Genomic_DNA"/>
</dbReference>
<organism evidence="1 2">
    <name type="scientific">Cryptolaemus montrouzieri</name>
    <dbReference type="NCBI Taxonomy" id="559131"/>
    <lineage>
        <taxon>Eukaryota</taxon>
        <taxon>Metazoa</taxon>
        <taxon>Ecdysozoa</taxon>
        <taxon>Arthropoda</taxon>
        <taxon>Hexapoda</taxon>
        <taxon>Insecta</taxon>
        <taxon>Pterygota</taxon>
        <taxon>Neoptera</taxon>
        <taxon>Endopterygota</taxon>
        <taxon>Coleoptera</taxon>
        <taxon>Polyphaga</taxon>
        <taxon>Cucujiformia</taxon>
        <taxon>Coccinelloidea</taxon>
        <taxon>Coccinellidae</taxon>
        <taxon>Scymninae</taxon>
        <taxon>Scymnini</taxon>
        <taxon>Cryptolaemus</taxon>
    </lineage>
</organism>
<sequence>MEDFGKLFLQLANILKPVDLPKFHGYNHEDPEEFLVRLTGTFAKHAIPEDKWTITAAGQLREEGKTWWVPYEHEAERRRSRRNLPNKEAATFQEVVTQHRGGGIGKYTNVFSACRVSAIPIQNKDLERSERDGVPP</sequence>
<name>A0ABD2NJ67_9CUCU</name>
<gene>
    <name evidence="1" type="ORF">HHI36_024416</name>
</gene>
<accession>A0ABD2NJ67</accession>
<dbReference type="AlphaFoldDB" id="A0ABD2NJ67"/>
<comment type="caution">
    <text evidence="1">The sequence shown here is derived from an EMBL/GenBank/DDBJ whole genome shotgun (WGS) entry which is preliminary data.</text>
</comment>
<evidence type="ECO:0008006" key="3">
    <source>
        <dbReference type="Google" id="ProtNLM"/>
    </source>
</evidence>
<evidence type="ECO:0000313" key="1">
    <source>
        <dbReference type="EMBL" id="KAL3278549.1"/>
    </source>
</evidence>
<keyword evidence="2" id="KW-1185">Reference proteome</keyword>